<evidence type="ECO:0000313" key="3">
    <source>
        <dbReference type="EMBL" id="AMO18983.1"/>
    </source>
</evidence>
<keyword evidence="1" id="KW-0732">Signal</keyword>
<reference evidence="4" key="1">
    <citation type="submission" date="2016-03" db="EMBL/GenBank/DDBJ databases">
        <title>Flavobacterium columnare strain B185, complete genome.</title>
        <authorList>
            <person name="Sundberg L.-R."/>
            <person name="Papponen P."/>
            <person name="Laanto E."/>
        </authorList>
    </citation>
    <scope>NUCLEOTIDE SEQUENCE [LARGE SCALE GENOMIC DNA]</scope>
    <source>
        <strain evidence="4">B185</strain>
    </source>
</reference>
<reference evidence="3 4" key="2">
    <citation type="submission" date="2019-05" db="EMBL/GenBank/DDBJ databases">
        <authorList>
            <person name="Ravantti J.J."/>
        </authorList>
    </citation>
    <scope>NUCLEOTIDE SEQUENCE [LARGE SCALE GENOMIC DNA]</scope>
    <source>
        <strain evidence="3 4">B185</strain>
    </source>
</reference>
<proteinExistence type="predicted"/>
<dbReference type="PANTHER" id="PTHR21666">
    <property type="entry name" value="PEPTIDASE-RELATED"/>
    <property type="match status" value="1"/>
</dbReference>
<evidence type="ECO:0000256" key="1">
    <source>
        <dbReference type="ARBA" id="ARBA00022729"/>
    </source>
</evidence>
<dbReference type="Pfam" id="PF01551">
    <property type="entry name" value="Peptidase_M23"/>
    <property type="match status" value="2"/>
</dbReference>
<dbReference type="SUPFAM" id="SSF51261">
    <property type="entry name" value="Duplicated hybrid motif"/>
    <property type="match status" value="1"/>
</dbReference>
<dbReference type="Gene3D" id="2.70.70.10">
    <property type="entry name" value="Glucose Permease (Domain IIA)"/>
    <property type="match status" value="1"/>
</dbReference>
<dbReference type="InterPro" id="IPR016047">
    <property type="entry name" value="M23ase_b-sheet_dom"/>
</dbReference>
<evidence type="ECO:0000313" key="4">
    <source>
        <dbReference type="Proteomes" id="UP000304840"/>
    </source>
</evidence>
<name>A0AAI8CF36_9FLAO</name>
<dbReference type="PANTHER" id="PTHR21666:SF289">
    <property type="entry name" value="L-ALA--D-GLU ENDOPEPTIDASE"/>
    <property type="match status" value="1"/>
</dbReference>
<protein>
    <submittedName>
        <fullName evidence="3">M23 family metallopeptidase</fullName>
    </submittedName>
</protein>
<organism evidence="3 4">
    <name type="scientific">Flavobacterium columnare</name>
    <dbReference type="NCBI Taxonomy" id="996"/>
    <lineage>
        <taxon>Bacteria</taxon>
        <taxon>Pseudomonadati</taxon>
        <taxon>Bacteroidota</taxon>
        <taxon>Flavobacteriia</taxon>
        <taxon>Flavobacteriales</taxon>
        <taxon>Flavobacteriaceae</taxon>
        <taxon>Flavobacterium</taxon>
    </lineage>
</organism>
<dbReference type="Proteomes" id="UP000304840">
    <property type="component" value="Chromosome"/>
</dbReference>
<evidence type="ECO:0000259" key="2">
    <source>
        <dbReference type="Pfam" id="PF01551"/>
    </source>
</evidence>
<dbReference type="AlphaFoldDB" id="A0AAI8CF36"/>
<dbReference type="InterPro" id="IPR050570">
    <property type="entry name" value="Cell_wall_metabolism_enzyme"/>
</dbReference>
<dbReference type="CDD" id="cd12797">
    <property type="entry name" value="M23_peptidase"/>
    <property type="match status" value="1"/>
</dbReference>
<accession>A0AAI8CF36</accession>
<dbReference type="EMBL" id="CP010992">
    <property type="protein sequence ID" value="AMO18983.1"/>
    <property type="molecule type" value="Genomic_DNA"/>
</dbReference>
<dbReference type="GO" id="GO:0004222">
    <property type="term" value="F:metalloendopeptidase activity"/>
    <property type="evidence" value="ECO:0007669"/>
    <property type="project" value="TreeGrafter"/>
</dbReference>
<dbReference type="InterPro" id="IPR011055">
    <property type="entry name" value="Dup_hybrid_motif"/>
</dbReference>
<dbReference type="RefSeq" id="WP_077225927.1">
    <property type="nucleotide sequence ID" value="NZ_CP010992.1"/>
</dbReference>
<feature type="domain" description="M23ase beta-sheet core" evidence="2">
    <location>
        <begin position="135"/>
        <end position="166"/>
    </location>
</feature>
<gene>
    <name evidence="3" type="ORF">UN65_00165</name>
</gene>
<feature type="domain" description="M23ase beta-sheet core" evidence="2">
    <location>
        <begin position="49"/>
        <end position="116"/>
    </location>
</feature>
<sequence>MIKKFWFIFLIVPFIGICQDRYPRDYFGSPLDIGLNIAGSFGELRPNHFHSGIDFRTRQKEGFPVYATADGFVSRLNVSTYGYGKCLYIDHPNGYTTVYAHLQRFSETIDRYVREKQYADKTFVLELRPKADLLSVKKGDLIGYTGNTGGSSGPHLHFEIRDTKTELAMNPFLFGYDAFIKDTKAPSIDGLYAYALSKNAVVNSSSQSIMIPLTLQVDGTYLAAPVKAKDTIGFAINTHDVSDYNFGKNGIYKLDTFLNGTPYFGYQFDSFSFDESKHINCFIDYSRYKKTHQRFQKLFIGYIFPESIIKYKKNNGLLAVEPNYNLNYKIEIYDFHGNKNTIIIPIEFSNENSSVINNNLKTPYFLKSQIEQLYSKEGISVFIPEQTFYEDFYIRFDVKNQELYLHDESVAISKSMTITFDVAHLPKEAREKMFIANLDGGRIEYNTTVKKEDQFIIKVKKLGKFFIAKDTVAPKIYAPNFKIGEDLTSKDSLKIFISDNLSGIKSYNAYLNNQWILMEYEPKLNRLIHYFSDSKFIDGKNDFKLEVMDNLGNTTTFESNFYKTKA</sequence>
<dbReference type="GeneID" id="60757596"/>